<proteinExistence type="predicted"/>
<protein>
    <submittedName>
        <fullName evidence="2">Fimbrial protein</fullName>
    </submittedName>
</protein>
<reference evidence="2" key="2">
    <citation type="submission" date="2019-09" db="EMBL/GenBank/DDBJ databases">
        <authorList>
            <consortium name="NCBI Pathogen Detection Project"/>
        </authorList>
    </citation>
    <scope>NUCLEOTIDE SEQUENCE</scope>
    <source>
        <strain evidence="2">AUSMDU00005748</strain>
    </source>
</reference>
<evidence type="ECO:0000256" key="1">
    <source>
        <dbReference type="SAM" id="SignalP"/>
    </source>
</evidence>
<dbReference type="Gene3D" id="2.60.40.2040">
    <property type="entry name" value="CFA/I fimbrial subunit E, pilin domain"/>
    <property type="match status" value="1"/>
</dbReference>
<evidence type="ECO:0000313" key="3">
    <source>
        <dbReference type="Proteomes" id="UP000868497"/>
    </source>
</evidence>
<accession>A0AAD3UJS3</accession>
<evidence type="ECO:0000313" key="2">
    <source>
        <dbReference type="EMBL" id="HAU4357353.1"/>
    </source>
</evidence>
<organism evidence="2 3">
    <name type="scientific">Klebsiella oxytoca</name>
    <dbReference type="NCBI Taxonomy" id="571"/>
    <lineage>
        <taxon>Bacteria</taxon>
        <taxon>Pseudomonadati</taxon>
        <taxon>Pseudomonadota</taxon>
        <taxon>Gammaproteobacteria</taxon>
        <taxon>Enterobacterales</taxon>
        <taxon>Enterobacteriaceae</taxon>
        <taxon>Klebsiella/Raoultella group</taxon>
        <taxon>Klebsiella</taxon>
    </lineage>
</organism>
<feature type="signal peptide" evidence="1">
    <location>
        <begin position="1"/>
        <end position="23"/>
    </location>
</feature>
<dbReference type="InterPro" id="IPR007540">
    <property type="entry name" value="Fimbrial_CS1-type"/>
</dbReference>
<reference evidence="2" key="1">
    <citation type="journal article" date="2018" name="Genome Biol.">
        <title>SKESA: strategic k-mer extension for scrupulous assemblies.</title>
        <authorList>
            <person name="Souvorov A."/>
            <person name="Agarwala R."/>
            <person name="Lipman D.J."/>
        </authorList>
    </citation>
    <scope>NUCLEOTIDE SEQUENCE</scope>
    <source>
        <strain evidence="2">AUSMDU00005748</strain>
    </source>
</reference>
<name>A0AAD3UJS3_KLEOX</name>
<keyword evidence="1" id="KW-0732">Signal</keyword>
<dbReference type="Proteomes" id="UP000868497">
    <property type="component" value="Unassembled WGS sequence"/>
</dbReference>
<sequence length="172" mass="18028">MKAAISKSLLALAMVSVMGSAMAVQKDITVTANVDAALDMTQVDNSALPKNVDMQYIPGTGLVPYQLQTKIWANDTAKDVMMQLTSDAVLVNSLGGSTVPMSVTWGGEQLSTTPATMKATELFPNPETALQTGSVAKTLQIAQATQEPLATGTYQGVVSIYLYQATTAPVTP</sequence>
<dbReference type="AlphaFoldDB" id="A0AAD3UJS3"/>
<comment type="caution">
    <text evidence="2">The sequence shown here is derived from an EMBL/GenBank/DDBJ whole genome shotgun (WGS) entry which is preliminary data.</text>
</comment>
<dbReference type="EMBL" id="DACXIC010000014">
    <property type="protein sequence ID" value="HAU4357353.1"/>
    <property type="molecule type" value="Genomic_DNA"/>
</dbReference>
<feature type="chain" id="PRO_5041978888" evidence="1">
    <location>
        <begin position="24"/>
        <end position="172"/>
    </location>
</feature>
<dbReference type="Pfam" id="PF04449">
    <property type="entry name" value="Fimbrial_CS1"/>
    <property type="match status" value="1"/>
</dbReference>
<dbReference type="GO" id="GO:0009289">
    <property type="term" value="C:pilus"/>
    <property type="evidence" value="ECO:0007669"/>
    <property type="project" value="InterPro"/>
</dbReference>
<gene>
    <name evidence="2" type="ORF">F6W21_13560</name>
</gene>
<dbReference type="RefSeq" id="WP_017145471.1">
    <property type="nucleotide sequence ID" value="NZ_ABJALA020000003.1"/>
</dbReference>